<evidence type="ECO:0000313" key="3">
    <source>
        <dbReference type="EMBL" id="RJF80960.1"/>
    </source>
</evidence>
<accession>A0A418VUY8</accession>
<feature type="region of interest" description="Disordered" evidence="2">
    <location>
        <begin position="1910"/>
        <end position="1929"/>
    </location>
</feature>
<dbReference type="Gene3D" id="3.40.50.2020">
    <property type="match status" value="1"/>
</dbReference>
<feature type="region of interest" description="Disordered" evidence="2">
    <location>
        <begin position="1646"/>
        <end position="1680"/>
    </location>
</feature>
<dbReference type="SUPFAM" id="SSF53271">
    <property type="entry name" value="PRTase-like"/>
    <property type="match status" value="1"/>
</dbReference>
<feature type="region of interest" description="Disordered" evidence="2">
    <location>
        <begin position="979"/>
        <end position="1038"/>
    </location>
</feature>
<name>A0A418VUY8_9PROT</name>
<feature type="compositionally biased region" description="Low complexity" evidence="2">
    <location>
        <begin position="1915"/>
        <end position="1926"/>
    </location>
</feature>
<feature type="region of interest" description="Disordered" evidence="2">
    <location>
        <begin position="768"/>
        <end position="790"/>
    </location>
</feature>
<feature type="coiled-coil region" evidence="1">
    <location>
        <begin position="1053"/>
        <end position="1080"/>
    </location>
</feature>
<evidence type="ECO:0000256" key="1">
    <source>
        <dbReference type="SAM" id="Coils"/>
    </source>
</evidence>
<dbReference type="OrthoDB" id="9814088at2"/>
<dbReference type="InterPro" id="IPR029057">
    <property type="entry name" value="PRTase-like"/>
</dbReference>
<dbReference type="RefSeq" id="WP_119831053.1">
    <property type="nucleotide sequence ID" value="NZ_QYUL01000002.1"/>
</dbReference>
<reference evidence="3 4" key="1">
    <citation type="submission" date="2018-09" db="EMBL/GenBank/DDBJ databases">
        <authorList>
            <person name="Zhu H."/>
        </authorList>
    </citation>
    <scope>NUCLEOTIDE SEQUENCE [LARGE SCALE GENOMIC DNA]</scope>
    <source>
        <strain evidence="3 4">K2W22B-5</strain>
    </source>
</reference>
<feature type="region of interest" description="Disordered" evidence="2">
    <location>
        <begin position="1421"/>
        <end position="1442"/>
    </location>
</feature>
<dbReference type="PANTHER" id="PTHR48125">
    <property type="entry name" value="LP07818P1"/>
    <property type="match status" value="1"/>
</dbReference>
<comment type="caution">
    <text evidence="3">The sequence shown here is derived from an EMBL/GenBank/DDBJ whole genome shotgun (WGS) entry which is preliminary data.</text>
</comment>
<dbReference type="Proteomes" id="UP000283458">
    <property type="component" value="Unassembled WGS sequence"/>
</dbReference>
<sequence length="2919" mass="318988">MAFDVSGLTPLDTAGLRPIGGDSLDVSGLTPLDVSGLMPMDEPTKPPQQPSGPVGGDRAWTDTPLVDKVLNPLTAGVLSLKQGAAGLGADLSGRSLSVMDRIDQGESVPDTDDPVGYQHMSPGQRAAARRQAETDISQSVGMVASTGRRIADLPQNPAAQRMMGAKSWGDAGRAFWSDPLGVIASVGLQSLPAMAPAMVAGAVGGPIAGGVAMGASSAGSEYLSSVLEGLSNEGVDTSDEAALVQAFRSPEIMARVRDRAATRAALIGSVDGATMGIAGKTLVPQAVKGRLAREVLNIPTQVVTQGAAGASAEAGAQIATEGRVTEPGQVLGEFVGEAFGAPAEVAALRHHAARPMVNIAPPNVTPADVASPIPTELIASGRSIVDGLLAPKADIANLPQGAVPAERLLGRVVEPTATSAPTVPAAPVQVAPVQPTPNANPATEPATADAASLPQLASEVAPLAEIPAPTPLVDESAPASGSVAQAVKPPPVTQAVAETPAFISPAAHEAAKINTLTAPALDSSAQTEKILPDAAAPALEPAPLSVDGLAPMAHPVDSPVLGSVAKPAEPTTFRPTAPAFDLTGLRELDQQGAQNDFPGAFRPTTVASLPLPPIQSDDAPPVGSARASAPAPVAAPFMRKDGSPFSTAKSAELAVRSRPDLKGQSLEPVRVDGGWGLRPLGKVGGAGRQTMFVEKNIPPDAHPIAVQKNDLRRWVNRLTDGDYDRLASQYGQNTFGWKFPGNAADTMEPGALRQEWEGFLRSEASFASPMEGQRAAPPPGPPSRSTSAQRPPSLFEFLASKGGIQDQKGELRALDLRRQFLPRQGALVRPGGMTLDQARELAEEAGYIRPGDRAEGFGRTEITDLLDAMDREARGGKVYPIDEQADVVQQDIARRQADEEATRRAGAEADVGAVLADHGINLPDEHRRRAIEAVMLGEDPEDAVVDAIERDAIQKEAAYFQETGVDADPLPFEDITHAQQRGLQQGGPVVAREGGGREPARDRGDPERVVGRGEELGRGGPDRGKARGGEEQVTSLDAERGRRAYSGISFEAEKRAASDIRQFERAVQALRDDLLALARTDQQRATVDQQVERYRQGYVTRQNMIWDAKARTMSPMITGPANFPVARNQKRMEVERKRVSEFSEWEKRARDAARKAVLGQRTDEQVASDRWGDLRKEIDRDIATINDIDAGSLTYSRTAFTSSISGRLQRLSTNGQAALVRQALEHIRQRQASMRKPLFTDRNTVWTLADTAQEAAVAPKGTGEDVLNEYDGGRIVNNHDAERVQIFLDVKPDEALRAKLKGSGWRWSPLAGAWQRKNTNAALSSATQMMAGFEVKAVRVAAESANRPEVVMPATERTDQGEQFVVDGLRPVTDRDRAEAAMVKPLQPKKRQKAADEGLFDVAGRGQRDLFSREAAASAGARSLGVPKMADPPIFSHSDSARLKDHPDYTAAKAGDRAAAIRFVSDIVDPMTVDEARRRFGEDVIYAPAAAEEASGRNAIPATVAAYYAEFSGGAVEPSIIQTVRAHHTGAKPMERLISRPLFGGPVKPGGRYVLVDDVSTMGGTLAEMAHHIQANGGQVIGTITLANASRSGQFSPTRLQVRTIEVRYGDAIRQLFGIAPTGLTADEARYILGFRDADTLRAAAAKAGDERNRRLGKAGVQRDAAGEGSADSVKPNEDDSLRLAPEFERRLPAIEADLRERLQRYGIADRVGLRLVDAIRDRRTGEPLEGASGRYGRRIIEVALDARNRTFTFDHEVVHALRDLDLIKSAEWTALQRTVLQDNARMADVRARYPEFGRTNNRPERTERLIEEAVADLFGDWQAGRVQAKGFVRTALERIRDFLRAVGQALRGEGFRTVDSVFRAIDLGEIGRRGQKDAAFVGAPAEAHHAETQPRGEDGRFVAGDASDRFSLEQPDPSAAPSPQAGERRRSIMTRLAGAQPIDRVARIPFDLFGGINDRNQWKPGLHLNRQAERLITEAEFQDDGRMGWMNTVLRNARAGLIDRYGLDAAYVERDRQRGLDERRIMAKVPELMKTLADQDVKPEEMATLQAVLTGEEVADARWSEIASPIRAAIDQLGAEAVELGLLSPESFERNRGTYLHRVYAKHEADQGSLAAWVDRKMTGRRRKIIGDQFKGRGMFMEVTHEALMRHTDEAQTARSRSGRLRMLETRRDDLLRRREVALARAEERHDEMGATLDRRMDTSEASKALKRSGGATVVLKPNQYQKGQVREQGVTLTRLNMKGQRARALIDKINSQLSDVNSRIVETETRMFAADDLRAAKGQKFRILDKMEEAKEGGQPRVTHRAYLPEGAAIPKELEGYQDRGVWEVRSEKGGSKDGERPGKPVLWRDFTKDERQSMGEIVDARYTVAKTYMLMAHDLATGRFFRDIAQNAEWAHDGKDEPPSATWKEAGDYNSFWHDPAIQWVKVPDTKIPKSNTKRYGALADRFVRAEIWRDMAELEALQKPGVWDHILRQWKANKTYRSPVVHMNNIMSNVMFMDMADVRATDLAHGVRSLLKRDDLYREALDQGVFGVDMLGQEIREEVLKPILEEIERQGQGNQGGWEARFGLAGKLADRLFHGVKTADQKMQQAYQMEDEVFRMALYARRRDQGASAVQATLEARDTFLNYDIRAPWINAARRTVLPFISYTYRAAPMIARTIVNRPWKLAKYFTMMYAFNALAYAWDSGDEDEERRSLRENEQGWAWTGIPRMMRLPTHDQHGNPVFLDLRRWIPAGDVFDAGQGQSVIPLPGWMQPGGPLAIGAELLLNRSAFTGQNIINEHTDTIGERIGKTADYVYKSWMPSAAWVPGSWYWQRIANAMEGARDWSGRPYSVPQAVASSVGIKVKPQDVEDGFAAWGREFDRVERELETEARRASNDRDRGLLSETGFERKMETLTKKFERLGERRRETFTGSSR</sequence>
<keyword evidence="4" id="KW-1185">Reference proteome</keyword>
<feature type="compositionally biased region" description="Basic and acidic residues" evidence="2">
    <location>
        <begin position="994"/>
        <end position="1030"/>
    </location>
</feature>
<proteinExistence type="predicted"/>
<feature type="compositionally biased region" description="Basic and acidic residues" evidence="2">
    <location>
        <begin position="1887"/>
        <end position="1904"/>
    </location>
</feature>
<feature type="region of interest" description="Disordered" evidence="2">
    <location>
        <begin position="420"/>
        <end position="450"/>
    </location>
</feature>
<evidence type="ECO:0000256" key="2">
    <source>
        <dbReference type="SAM" id="MobiDB-lite"/>
    </source>
</evidence>
<keyword evidence="1" id="KW-0175">Coiled coil</keyword>
<feature type="region of interest" description="Disordered" evidence="2">
    <location>
        <begin position="1885"/>
        <end position="1904"/>
    </location>
</feature>
<dbReference type="PANTHER" id="PTHR48125:SF12">
    <property type="entry name" value="AT HOOK TRANSCRIPTION FACTOR FAMILY-RELATED"/>
    <property type="match status" value="1"/>
</dbReference>
<organism evidence="3 4">
    <name type="scientific">Azospirillum cavernae</name>
    <dbReference type="NCBI Taxonomy" id="2320860"/>
    <lineage>
        <taxon>Bacteria</taxon>
        <taxon>Pseudomonadati</taxon>
        <taxon>Pseudomonadota</taxon>
        <taxon>Alphaproteobacteria</taxon>
        <taxon>Rhodospirillales</taxon>
        <taxon>Azospirillaceae</taxon>
        <taxon>Azospirillum</taxon>
    </lineage>
</organism>
<dbReference type="CDD" id="cd06223">
    <property type="entry name" value="PRTases_typeI"/>
    <property type="match status" value="1"/>
</dbReference>
<protein>
    <submittedName>
        <fullName evidence="3">Uncharacterized protein</fullName>
    </submittedName>
</protein>
<dbReference type="EMBL" id="QYUL01000002">
    <property type="protein sequence ID" value="RJF80960.1"/>
    <property type="molecule type" value="Genomic_DNA"/>
</dbReference>
<evidence type="ECO:0000313" key="4">
    <source>
        <dbReference type="Proteomes" id="UP000283458"/>
    </source>
</evidence>
<gene>
    <name evidence="3" type="ORF">D3877_12055</name>
</gene>
<dbReference type="InterPro" id="IPR000836">
    <property type="entry name" value="PRTase_dom"/>
</dbReference>
<feature type="region of interest" description="Disordered" evidence="2">
    <location>
        <begin position="12"/>
        <end position="61"/>
    </location>
</feature>